<organism evidence="1 2">
    <name type="scientific">Choristoneura fumiferana</name>
    <name type="common">Spruce budworm moth</name>
    <name type="synonym">Archips fumiferana</name>
    <dbReference type="NCBI Taxonomy" id="7141"/>
    <lineage>
        <taxon>Eukaryota</taxon>
        <taxon>Metazoa</taxon>
        <taxon>Ecdysozoa</taxon>
        <taxon>Arthropoda</taxon>
        <taxon>Hexapoda</taxon>
        <taxon>Insecta</taxon>
        <taxon>Pterygota</taxon>
        <taxon>Neoptera</taxon>
        <taxon>Endopterygota</taxon>
        <taxon>Lepidoptera</taxon>
        <taxon>Glossata</taxon>
        <taxon>Ditrysia</taxon>
        <taxon>Tortricoidea</taxon>
        <taxon>Tortricidae</taxon>
        <taxon>Tortricinae</taxon>
        <taxon>Choristoneura</taxon>
    </lineage>
</organism>
<dbReference type="Proteomes" id="UP001064048">
    <property type="component" value="Chromosome 9"/>
</dbReference>
<evidence type="ECO:0000313" key="2">
    <source>
        <dbReference type="Proteomes" id="UP001064048"/>
    </source>
</evidence>
<gene>
    <name evidence="1" type="ORF">MSG28_005736</name>
</gene>
<reference evidence="1 2" key="1">
    <citation type="journal article" date="2022" name="Genome Biol. Evol.">
        <title>The Spruce Budworm Genome: Reconstructing the Evolutionary History of Antifreeze Proteins.</title>
        <authorList>
            <person name="Beliveau C."/>
            <person name="Gagne P."/>
            <person name="Picq S."/>
            <person name="Vernygora O."/>
            <person name="Keeling C.I."/>
            <person name="Pinkney K."/>
            <person name="Doucet D."/>
            <person name="Wen F."/>
            <person name="Johnston J.S."/>
            <person name="Maaroufi H."/>
            <person name="Boyle B."/>
            <person name="Laroche J."/>
            <person name="Dewar K."/>
            <person name="Juretic N."/>
            <person name="Blackburn G."/>
            <person name="Nisole A."/>
            <person name="Brunet B."/>
            <person name="Brandao M."/>
            <person name="Lumley L."/>
            <person name="Duan J."/>
            <person name="Quan G."/>
            <person name="Lucarotti C.J."/>
            <person name="Roe A.D."/>
            <person name="Sperling F.A.H."/>
            <person name="Levesque R.C."/>
            <person name="Cusson M."/>
        </authorList>
    </citation>
    <scope>NUCLEOTIDE SEQUENCE [LARGE SCALE GENOMIC DNA]</scope>
    <source>
        <strain evidence="1">Glfc:IPQL:Cfum</strain>
    </source>
</reference>
<evidence type="ECO:0000313" key="1">
    <source>
        <dbReference type="EMBL" id="KAI8442110.1"/>
    </source>
</evidence>
<comment type="caution">
    <text evidence="1">The sequence shown here is derived from an EMBL/GenBank/DDBJ whole genome shotgun (WGS) entry which is preliminary data.</text>
</comment>
<keyword evidence="2" id="KW-1185">Reference proteome</keyword>
<proteinExistence type="predicted"/>
<dbReference type="EMBL" id="CM046109">
    <property type="protein sequence ID" value="KAI8442110.1"/>
    <property type="molecule type" value="Genomic_DNA"/>
</dbReference>
<name>A0ACC0L0I8_CHOFU</name>
<protein>
    <submittedName>
        <fullName evidence="1">Uncharacterized protein</fullName>
    </submittedName>
</protein>
<accession>A0ACC0L0I8</accession>
<sequence length="105" mass="12503">MEQLPKGTFLKFKPNQLQEIRKLYDLDKPGRIDEAVDLLVDWIKKQDHFRIKEFHSFLEELSTEEHIEYMKFSQSASTDESKRTKDKFNENYIGMPGSFRTLSVD</sequence>